<feature type="domain" description="Protein argonaute N-terminal" evidence="1">
    <location>
        <begin position="39"/>
        <end position="156"/>
    </location>
</feature>
<dbReference type="InterPro" id="IPR032474">
    <property type="entry name" value="Argonaute_N"/>
</dbReference>
<dbReference type="Pfam" id="PF20149">
    <property type="entry name" value="DUF6532"/>
    <property type="match status" value="1"/>
</dbReference>
<dbReference type="Pfam" id="PF16486">
    <property type="entry name" value="ArgoN"/>
    <property type="match status" value="1"/>
</dbReference>
<dbReference type="AlphaFoldDB" id="A0AAD7ELN3"/>
<feature type="domain" description="DUF6532" evidence="2">
    <location>
        <begin position="253"/>
        <end position="328"/>
    </location>
</feature>
<dbReference type="PANTHER" id="PTHR22891">
    <property type="entry name" value="EUKARYOTIC TRANSLATION INITIATION FACTOR 2C"/>
    <property type="match status" value="1"/>
</dbReference>
<name>A0AAD7ELN3_9AGAR</name>
<sequence length="395" mass="44055">MALCFLTNIRNGIQVHIAPKWSPYKIDAGVLRLPLMTSTPVTVEVNSFAWSVPNSIIHHYDVVISPLEKTLPARMTMDLIRCLQFDVAPQIFTPRCVYDGRKSIFSIHRLKLDIGSQEFDVTIPDEAPSASGKGPKVYKIKLTHVAEINPEVLHRFGRFVIHPPHGSDGRPSFTALVANVDSDTAKYIAASRVQTSRVKMIEELEAMSHHCLTMYMRYREMARLIRLAWPDGLRRLAEFEFGLAGVGGRGLGILLDIRKAAVFKDNDSVGAVFASHFELYPFVLLALEFAALGLCNSEWSTGKHEQSTFSEKQVGRDYLTHLADIKNWAKINPEVVDKLRRKWYTRASHLTGSSATANVQTHITPTQADALRAELAGRTGDTDSEAEQQDMGEGP</sequence>
<dbReference type="GO" id="GO:0003676">
    <property type="term" value="F:nucleic acid binding"/>
    <property type="evidence" value="ECO:0007669"/>
    <property type="project" value="InterPro"/>
</dbReference>
<proteinExistence type="predicted"/>
<dbReference type="InterPro" id="IPR045341">
    <property type="entry name" value="DUF6532"/>
</dbReference>
<dbReference type="InterPro" id="IPR036397">
    <property type="entry name" value="RNaseH_sf"/>
</dbReference>
<dbReference type="EMBL" id="JARIHO010000034">
    <property type="protein sequence ID" value="KAJ7333267.1"/>
    <property type="molecule type" value="Genomic_DNA"/>
</dbReference>
<dbReference type="Proteomes" id="UP001218218">
    <property type="component" value="Unassembled WGS sequence"/>
</dbReference>
<comment type="caution">
    <text evidence="3">The sequence shown here is derived from an EMBL/GenBank/DDBJ whole genome shotgun (WGS) entry which is preliminary data.</text>
</comment>
<dbReference type="Gene3D" id="3.30.420.10">
    <property type="entry name" value="Ribonuclease H-like superfamily/Ribonuclease H"/>
    <property type="match status" value="1"/>
</dbReference>
<evidence type="ECO:0000259" key="1">
    <source>
        <dbReference type="Pfam" id="PF16486"/>
    </source>
</evidence>
<protein>
    <submittedName>
        <fullName evidence="3">Uncharacterized protein</fullName>
    </submittedName>
</protein>
<keyword evidence="4" id="KW-1185">Reference proteome</keyword>
<reference evidence="3" key="1">
    <citation type="submission" date="2023-03" db="EMBL/GenBank/DDBJ databases">
        <title>Massive genome expansion in bonnet fungi (Mycena s.s.) driven by repeated elements and novel gene families across ecological guilds.</title>
        <authorList>
            <consortium name="Lawrence Berkeley National Laboratory"/>
            <person name="Harder C.B."/>
            <person name="Miyauchi S."/>
            <person name="Viragh M."/>
            <person name="Kuo A."/>
            <person name="Thoen E."/>
            <person name="Andreopoulos B."/>
            <person name="Lu D."/>
            <person name="Skrede I."/>
            <person name="Drula E."/>
            <person name="Henrissat B."/>
            <person name="Morin E."/>
            <person name="Kohler A."/>
            <person name="Barry K."/>
            <person name="LaButti K."/>
            <person name="Morin E."/>
            <person name="Salamov A."/>
            <person name="Lipzen A."/>
            <person name="Mereny Z."/>
            <person name="Hegedus B."/>
            <person name="Baldrian P."/>
            <person name="Stursova M."/>
            <person name="Weitz H."/>
            <person name="Taylor A."/>
            <person name="Grigoriev I.V."/>
            <person name="Nagy L.G."/>
            <person name="Martin F."/>
            <person name="Kauserud H."/>
        </authorList>
    </citation>
    <scope>NUCLEOTIDE SEQUENCE</scope>
    <source>
        <strain evidence="3">CBHHK002</strain>
    </source>
</reference>
<organism evidence="3 4">
    <name type="scientific">Mycena albidolilacea</name>
    <dbReference type="NCBI Taxonomy" id="1033008"/>
    <lineage>
        <taxon>Eukaryota</taxon>
        <taxon>Fungi</taxon>
        <taxon>Dikarya</taxon>
        <taxon>Basidiomycota</taxon>
        <taxon>Agaricomycotina</taxon>
        <taxon>Agaricomycetes</taxon>
        <taxon>Agaricomycetidae</taxon>
        <taxon>Agaricales</taxon>
        <taxon>Marasmiineae</taxon>
        <taxon>Mycenaceae</taxon>
        <taxon>Mycena</taxon>
    </lineage>
</organism>
<accession>A0AAD7ELN3</accession>
<evidence type="ECO:0000259" key="2">
    <source>
        <dbReference type="Pfam" id="PF20149"/>
    </source>
</evidence>
<evidence type="ECO:0000313" key="3">
    <source>
        <dbReference type="EMBL" id="KAJ7333267.1"/>
    </source>
</evidence>
<evidence type="ECO:0000313" key="4">
    <source>
        <dbReference type="Proteomes" id="UP001218218"/>
    </source>
</evidence>
<gene>
    <name evidence="3" type="ORF">DFH08DRAFT_966102</name>
</gene>